<sequence length="68" mass="8016">MELNSIAFKNNHDHYQGFRSSGNEIIRAYAKDLKKKPRYLLTFIVGCDHRNNIDASIKKIYGHNCRYK</sequence>
<accession>A0ACB9G3E7</accession>
<keyword evidence="2" id="KW-1185">Reference proteome</keyword>
<name>A0ACB9G3E7_CICIN</name>
<evidence type="ECO:0000313" key="2">
    <source>
        <dbReference type="Proteomes" id="UP001055811"/>
    </source>
</evidence>
<dbReference type="EMBL" id="CM042010">
    <property type="protein sequence ID" value="KAI3777977.1"/>
    <property type="molecule type" value="Genomic_DNA"/>
</dbReference>
<evidence type="ECO:0000313" key="1">
    <source>
        <dbReference type="EMBL" id="KAI3777977.1"/>
    </source>
</evidence>
<reference evidence="2" key="1">
    <citation type="journal article" date="2022" name="Mol. Ecol. Resour.">
        <title>The genomes of chicory, endive, great burdock and yacon provide insights into Asteraceae palaeo-polyploidization history and plant inulin production.</title>
        <authorList>
            <person name="Fan W."/>
            <person name="Wang S."/>
            <person name="Wang H."/>
            <person name="Wang A."/>
            <person name="Jiang F."/>
            <person name="Liu H."/>
            <person name="Zhao H."/>
            <person name="Xu D."/>
            <person name="Zhang Y."/>
        </authorList>
    </citation>
    <scope>NUCLEOTIDE SEQUENCE [LARGE SCALE GENOMIC DNA]</scope>
    <source>
        <strain evidence="2">cv. Punajuju</strain>
    </source>
</reference>
<organism evidence="1 2">
    <name type="scientific">Cichorium intybus</name>
    <name type="common">Chicory</name>
    <dbReference type="NCBI Taxonomy" id="13427"/>
    <lineage>
        <taxon>Eukaryota</taxon>
        <taxon>Viridiplantae</taxon>
        <taxon>Streptophyta</taxon>
        <taxon>Embryophyta</taxon>
        <taxon>Tracheophyta</taxon>
        <taxon>Spermatophyta</taxon>
        <taxon>Magnoliopsida</taxon>
        <taxon>eudicotyledons</taxon>
        <taxon>Gunneridae</taxon>
        <taxon>Pentapetalae</taxon>
        <taxon>asterids</taxon>
        <taxon>campanulids</taxon>
        <taxon>Asterales</taxon>
        <taxon>Asteraceae</taxon>
        <taxon>Cichorioideae</taxon>
        <taxon>Cichorieae</taxon>
        <taxon>Cichoriinae</taxon>
        <taxon>Cichorium</taxon>
    </lineage>
</organism>
<reference evidence="1 2" key="2">
    <citation type="journal article" date="2022" name="Mol. Ecol. Resour.">
        <title>The genomes of chicory, endive, great burdock and yacon provide insights into Asteraceae paleo-polyploidization history and plant inulin production.</title>
        <authorList>
            <person name="Fan W."/>
            <person name="Wang S."/>
            <person name="Wang H."/>
            <person name="Wang A."/>
            <person name="Jiang F."/>
            <person name="Liu H."/>
            <person name="Zhao H."/>
            <person name="Xu D."/>
            <person name="Zhang Y."/>
        </authorList>
    </citation>
    <scope>NUCLEOTIDE SEQUENCE [LARGE SCALE GENOMIC DNA]</scope>
    <source>
        <strain evidence="2">cv. Punajuju</strain>
        <tissue evidence="1">Leaves</tissue>
    </source>
</reference>
<comment type="caution">
    <text evidence="1">The sequence shown here is derived from an EMBL/GenBank/DDBJ whole genome shotgun (WGS) entry which is preliminary data.</text>
</comment>
<protein>
    <submittedName>
        <fullName evidence="1">Uncharacterized protein</fullName>
    </submittedName>
</protein>
<dbReference type="Proteomes" id="UP001055811">
    <property type="component" value="Linkage Group LG02"/>
</dbReference>
<gene>
    <name evidence="1" type="ORF">L2E82_06899</name>
</gene>
<proteinExistence type="predicted"/>